<dbReference type="InterPro" id="IPR029063">
    <property type="entry name" value="SAM-dependent_MTases_sf"/>
</dbReference>
<dbReference type="Gene3D" id="3.40.50.150">
    <property type="entry name" value="Vaccinia Virus protein VP39"/>
    <property type="match status" value="1"/>
</dbReference>
<dbReference type="PANTHER" id="PTHR43861:SF1">
    <property type="entry name" value="TRANS-ACONITATE 2-METHYLTRANSFERASE"/>
    <property type="match status" value="1"/>
</dbReference>
<comment type="caution">
    <text evidence="2">The sequence shown here is derived from an EMBL/GenBank/DDBJ whole genome shotgun (WGS) entry which is preliminary data.</text>
</comment>
<protein>
    <recommendedName>
        <fullName evidence="1">Methyltransferase type 11 domain-containing protein</fullName>
    </recommendedName>
</protein>
<accession>A0ABQ1EEY1</accession>
<evidence type="ECO:0000313" key="3">
    <source>
        <dbReference type="Proteomes" id="UP000663802"/>
    </source>
</evidence>
<dbReference type="SUPFAM" id="SSF53335">
    <property type="entry name" value="S-adenosyl-L-methionine-dependent methyltransferases"/>
    <property type="match status" value="1"/>
</dbReference>
<dbReference type="Pfam" id="PF08241">
    <property type="entry name" value="Methyltransf_11"/>
    <property type="match status" value="1"/>
</dbReference>
<dbReference type="Proteomes" id="UP000663802">
    <property type="component" value="Unassembled WGS sequence"/>
</dbReference>
<dbReference type="RefSeq" id="WP_206871459.1">
    <property type="nucleotide sequence ID" value="NZ_BMBA01000004.1"/>
</dbReference>
<name>A0ABQ1EEY1_9CLOT</name>
<feature type="domain" description="Methyltransferase type 11" evidence="1">
    <location>
        <begin position="52"/>
        <end position="149"/>
    </location>
</feature>
<evidence type="ECO:0000259" key="1">
    <source>
        <dbReference type="Pfam" id="PF08241"/>
    </source>
</evidence>
<dbReference type="InterPro" id="IPR013216">
    <property type="entry name" value="Methyltransf_11"/>
</dbReference>
<sequence length="256" mass="29319">MDRDEILKTNKTYWDSNADLWFGTTALPEYGVKFVTEDDLHLFGDVSGKKLLEICCGSGHSLKYHADKNASELWGIDISHKQIENADAYLKEHGYTAKFICSPMEADMDIPTNYFDFVYSIYGIGWTTNLQGIFNKIASYLKKDGIFIFSWHHTLNYCVAWSCNQRKDVIENDTLIFSKSYFDESYFTMPVDGSEIILCNRKISTYINALAKAGFVVEQMVEQSDNETMEAVRDVSDKTKKAKMLPISFCIKARKL</sequence>
<gene>
    <name evidence="2" type="primary">ubiE</name>
    <name evidence="2" type="ORF">CSC2_37490</name>
</gene>
<dbReference type="CDD" id="cd02440">
    <property type="entry name" value="AdoMet_MTases"/>
    <property type="match status" value="1"/>
</dbReference>
<keyword evidence="3" id="KW-1185">Reference proteome</keyword>
<evidence type="ECO:0000313" key="2">
    <source>
        <dbReference type="EMBL" id="GFZ33223.1"/>
    </source>
</evidence>
<organism evidence="2 3">
    <name type="scientific">Clostridium zeae</name>
    <dbReference type="NCBI Taxonomy" id="2759022"/>
    <lineage>
        <taxon>Bacteria</taxon>
        <taxon>Bacillati</taxon>
        <taxon>Bacillota</taxon>
        <taxon>Clostridia</taxon>
        <taxon>Eubacteriales</taxon>
        <taxon>Clostridiaceae</taxon>
        <taxon>Clostridium</taxon>
    </lineage>
</organism>
<reference evidence="2 3" key="1">
    <citation type="journal article" date="2021" name="Int. J. Syst. Evol. Microbiol.">
        <title>Clostridium zeae sp. nov., isolated from corn silage.</title>
        <authorList>
            <person name="Kobayashi H."/>
            <person name="Tanizawa Y."/>
            <person name="Yagura M."/>
            <person name="Sakamoto M."/>
            <person name="Ohkuma M."/>
            <person name="Tohno M."/>
        </authorList>
    </citation>
    <scope>NUCLEOTIDE SEQUENCE [LARGE SCALE GENOMIC DNA]</scope>
    <source>
        <strain evidence="2 3">CSC2</strain>
    </source>
</reference>
<dbReference type="PANTHER" id="PTHR43861">
    <property type="entry name" value="TRANS-ACONITATE 2-METHYLTRANSFERASE-RELATED"/>
    <property type="match status" value="1"/>
</dbReference>
<dbReference type="EMBL" id="BMBA01000004">
    <property type="protein sequence ID" value="GFZ33223.1"/>
    <property type="molecule type" value="Genomic_DNA"/>
</dbReference>
<proteinExistence type="predicted"/>